<keyword evidence="2" id="KW-0378">Hydrolase</keyword>
<dbReference type="SUPFAM" id="SSF55811">
    <property type="entry name" value="Nudix"/>
    <property type="match status" value="1"/>
</dbReference>
<proteinExistence type="predicted"/>
<feature type="domain" description="Nudix hydrolase" evidence="3">
    <location>
        <begin position="8"/>
        <end position="140"/>
    </location>
</feature>
<dbReference type="InterPro" id="IPR000086">
    <property type="entry name" value="NUDIX_hydrolase_dom"/>
</dbReference>
<evidence type="ECO:0000259" key="3">
    <source>
        <dbReference type="PROSITE" id="PS51462"/>
    </source>
</evidence>
<evidence type="ECO:0000313" key="4">
    <source>
        <dbReference type="EMBL" id="TNU76892.1"/>
    </source>
</evidence>
<dbReference type="PANTHER" id="PTHR43046:SF2">
    <property type="entry name" value="8-OXO-DGTP DIPHOSPHATASE-RELATED"/>
    <property type="match status" value="1"/>
</dbReference>
<dbReference type="InterPro" id="IPR015797">
    <property type="entry name" value="NUDIX_hydrolase-like_dom_sf"/>
</dbReference>
<dbReference type="OrthoDB" id="9801098at2"/>
<dbReference type="EMBL" id="VENP01000003">
    <property type="protein sequence ID" value="TNU76892.1"/>
    <property type="molecule type" value="Genomic_DNA"/>
</dbReference>
<name>A0A5C5BFH2_9MICO</name>
<dbReference type="Pfam" id="PF00293">
    <property type="entry name" value="NUDIX"/>
    <property type="match status" value="1"/>
</dbReference>
<reference evidence="4 5" key="1">
    <citation type="submission" date="2019-06" db="EMBL/GenBank/DDBJ databases">
        <title>Draft genome sequence of Miniimonas arenae KCTC 19750T isolated from sea sand.</title>
        <authorList>
            <person name="Park S.-J."/>
        </authorList>
    </citation>
    <scope>NUCLEOTIDE SEQUENCE [LARGE SCALE GENOMIC DNA]</scope>
    <source>
        <strain evidence="4 5">KCTC 19750</strain>
    </source>
</reference>
<dbReference type="CDD" id="cd04690">
    <property type="entry name" value="NUDIX_Hydrolase"/>
    <property type="match status" value="1"/>
</dbReference>
<organism evidence="4 5">
    <name type="scientific">Miniimonas arenae</name>
    <dbReference type="NCBI Taxonomy" id="676201"/>
    <lineage>
        <taxon>Bacteria</taxon>
        <taxon>Bacillati</taxon>
        <taxon>Actinomycetota</taxon>
        <taxon>Actinomycetes</taxon>
        <taxon>Micrococcales</taxon>
        <taxon>Beutenbergiaceae</taxon>
        <taxon>Miniimonas</taxon>
    </lineage>
</organism>
<dbReference type="PROSITE" id="PS00893">
    <property type="entry name" value="NUDIX_BOX"/>
    <property type="match status" value="1"/>
</dbReference>
<dbReference type="Proteomes" id="UP000313849">
    <property type="component" value="Unassembled WGS sequence"/>
</dbReference>
<protein>
    <submittedName>
        <fullName evidence="4">NUDIX domain-containing protein</fullName>
    </submittedName>
</protein>
<dbReference type="AlphaFoldDB" id="A0A5C5BFH2"/>
<sequence>MPDAAEIRVIHVSAGVLLDPADRLLLVRKTGTAAFMQPGGKPEPGESPDAALVREIEEEVGVVLDRSRLEPLGRFRSSAANEPGHALVAHAYRAHLTEQEAASVRTAAEIAEAVWVTWHTAPLLPLAPLTRDHLLPRAWAER</sequence>
<comment type="cofactor">
    <cofactor evidence="1">
        <name>Mg(2+)</name>
        <dbReference type="ChEBI" id="CHEBI:18420"/>
    </cofactor>
</comment>
<dbReference type="PANTHER" id="PTHR43046">
    <property type="entry name" value="GDP-MANNOSE MANNOSYL HYDROLASE"/>
    <property type="match status" value="1"/>
</dbReference>
<comment type="caution">
    <text evidence="4">The sequence shown here is derived from an EMBL/GenBank/DDBJ whole genome shotgun (WGS) entry which is preliminary data.</text>
</comment>
<gene>
    <name evidence="4" type="ORF">FH969_01690</name>
</gene>
<evidence type="ECO:0000256" key="2">
    <source>
        <dbReference type="ARBA" id="ARBA00022801"/>
    </source>
</evidence>
<dbReference type="GO" id="GO:0016787">
    <property type="term" value="F:hydrolase activity"/>
    <property type="evidence" value="ECO:0007669"/>
    <property type="project" value="UniProtKB-KW"/>
</dbReference>
<dbReference type="Gene3D" id="3.90.79.10">
    <property type="entry name" value="Nucleoside Triphosphate Pyrophosphohydrolase"/>
    <property type="match status" value="1"/>
</dbReference>
<dbReference type="InterPro" id="IPR020084">
    <property type="entry name" value="NUDIX_hydrolase_CS"/>
</dbReference>
<dbReference type="PROSITE" id="PS51462">
    <property type="entry name" value="NUDIX"/>
    <property type="match status" value="1"/>
</dbReference>
<accession>A0A5C5BFH2</accession>
<evidence type="ECO:0000313" key="5">
    <source>
        <dbReference type="Proteomes" id="UP000313849"/>
    </source>
</evidence>
<evidence type="ECO:0000256" key="1">
    <source>
        <dbReference type="ARBA" id="ARBA00001946"/>
    </source>
</evidence>
<keyword evidence="5" id="KW-1185">Reference proteome</keyword>